<evidence type="ECO:0000313" key="3">
    <source>
        <dbReference type="EMBL" id="UVF21827.1"/>
    </source>
</evidence>
<dbReference type="RefSeq" id="WP_173950406.1">
    <property type="nucleotide sequence ID" value="NZ_CP102845.1"/>
</dbReference>
<sequence length="126" mass="13353">MRFIPTRIHGAIDYLTGLALIMAPFVLGFADNGPAQWVPMILGAAILITSLMTDFELSLGRLIPMRAHLGVDAAGGLLLAASPWLFGFADQVHWPHVIVGLFEIAVALTTIPVSGSAEIGVGRDYG</sequence>
<name>A0ABY5RYC7_9HYPH</name>
<feature type="domain" description="SPW repeat-containing integral membrane" evidence="2">
    <location>
        <begin position="9"/>
        <end position="108"/>
    </location>
</feature>
<keyword evidence="4" id="KW-1185">Reference proteome</keyword>
<dbReference type="InterPro" id="IPR005530">
    <property type="entry name" value="SPW"/>
</dbReference>
<evidence type="ECO:0000259" key="2">
    <source>
        <dbReference type="Pfam" id="PF03779"/>
    </source>
</evidence>
<keyword evidence="1" id="KW-1133">Transmembrane helix</keyword>
<feature type="transmembrane region" description="Helical" evidence="1">
    <location>
        <begin position="36"/>
        <end position="55"/>
    </location>
</feature>
<dbReference type="Proteomes" id="UP001017257">
    <property type="component" value="Chromosome"/>
</dbReference>
<feature type="transmembrane region" description="Helical" evidence="1">
    <location>
        <begin position="12"/>
        <end position="30"/>
    </location>
</feature>
<protein>
    <submittedName>
        <fullName evidence="3">SPW repeat protein</fullName>
    </submittedName>
</protein>
<keyword evidence="1" id="KW-0472">Membrane</keyword>
<evidence type="ECO:0000313" key="4">
    <source>
        <dbReference type="Proteomes" id="UP001017257"/>
    </source>
</evidence>
<keyword evidence="1" id="KW-0812">Transmembrane</keyword>
<evidence type="ECO:0000256" key="1">
    <source>
        <dbReference type="SAM" id="Phobius"/>
    </source>
</evidence>
<dbReference type="EMBL" id="CP102845">
    <property type="protein sequence ID" value="UVF21827.1"/>
    <property type="molecule type" value="Genomic_DNA"/>
</dbReference>
<dbReference type="Pfam" id="PF03779">
    <property type="entry name" value="SPW"/>
    <property type="match status" value="1"/>
</dbReference>
<reference evidence="3" key="1">
    <citation type="submission" date="2022-08" db="EMBL/GenBank/DDBJ databases">
        <title>Microvirga terrae sp. nov., isolated from soil.</title>
        <authorList>
            <person name="Kim K.H."/>
            <person name="Seo Y.L."/>
            <person name="Kim J.M."/>
            <person name="Lee J.K."/>
            <person name="Han D.M."/>
            <person name="Jeon C.O."/>
        </authorList>
    </citation>
    <scope>NUCLEOTIDE SEQUENCE</scope>
    <source>
        <strain evidence="3">R24</strain>
    </source>
</reference>
<proteinExistence type="predicted"/>
<accession>A0ABY5RYC7</accession>
<feature type="transmembrane region" description="Helical" evidence="1">
    <location>
        <begin position="67"/>
        <end position="86"/>
    </location>
</feature>
<feature type="transmembrane region" description="Helical" evidence="1">
    <location>
        <begin position="92"/>
        <end position="113"/>
    </location>
</feature>
<organism evidence="3 4">
    <name type="scientific">Microvirga terrae</name>
    <dbReference type="NCBI Taxonomy" id="2740529"/>
    <lineage>
        <taxon>Bacteria</taxon>
        <taxon>Pseudomonadati</taxon>
        <taxon>Pseudomonadota</taxon>
        <taxon>Alphaproteobacteria</taxon>
        <taxon>Hyphomicrobiales</taxon>
        <taxon>Methylobacteriaceae</taxon>
        <taxon>Microvirga</taxon>
    </lineage>
</organism>
<gene>
    <name evidence="3" type="ORF">HPT29_012265</name>
</gene>